<accession>A0A3Q7FHI9</accession>
<keyword evidence="2" id="KW-1185">Reference proteome</keyword>
<organism evidence="1">
    <name type="scientific">Solanum lycopersicum</name>
    <name type="common">Tomato</name>
    <name type="synonym">Lycopersicon esculentum</name>
    <dbReference type="NCBI Taxonomy" id="4081"/>
    <lineage>
        <taxon>Eukaryota</taxon>
        <taxon>Viridiplantae</taxon>
        <taxon>Streptophyta</taxon>
        <taxon>Embryophyta</taxon>
        <taxon>Tracheophyta</taxon>
        <taxon>Spermatophyta</taxon>
        <taxon>Magnoliopsida</taxon>
        <taxon>eudicotyledons</taxon>
        <taxon>Gunneridae</taxon>
        <taxon>Pentapetalae</taxon>
        <taxon>asterids</taxon>
        <taxon>lamiids</taxon>
        <taxon>Solanales</taxon>
        <taxon>Solanaceae</taxon>
        <taxon>Solanoideae</taxon>
        <taxon>Solaneae</taxon>
        <taxon>Solanum</taxon>
        <taxon>Solanum subgen. Lycopersicon</taxon>
    </lineage>
</organism>
<sequence>MSPDPRTLFGDGKQGHKIEVKNFTESIQKMQKSGVHGMPSWNKNKKASNMQGIRLGKDLESLTMPRSCDVLFALTLGLGSIFLETACRHIRKLPWDLMKFDCNNNNSRVH</sequence>
<name>A0A3Q7FHI9_SOLLC</name>
<dbReference type="Proteomes" id="UP000004994">
    <property type="component" value="Chromosome 3"/>
</dbReference>
<proteinExistence type="predicted"/>
<reference evidence="1" key="2">
    <citation type="submission" date="2019-01" db="UniProtKB">
        <authorList>
            <consortium name="EnsemblPlants"/>
        </authorList>
    </citation>
    <scope>IDENTIFICATION</scope>
    <source>
        <strain evidence="1">cv. Heinz 1706</strain>
    </source>
</reference>
<dbReference type="Gramene" id="Solyc03g025925.1.1">
    <property type="protein sequence ID" value="Solyc03g025925.1.1"/>
    <property type="gene ID" value="Solyc03g025925.1"/>
</dbReference>
<evidence type="ECO:0000313" key="1">
    <source>
        <dbReference type="EnsemblPlants" id="Solyc03g025925.1.1"/>
    </source>
</evidence>
<reference evidence="1" key="1">
    <citation type="journal article" date="2012" name="Nature">
        <title>The tomato genome sequence provides insights into fleshy fruit evolution.</title>
        <authorList>
            <consortium name="Tomato Genome Consortium"/>
        </authorList>
    </citation>
    <scope>NUCLEOTIDE SEQUENCE [LARGE SCALE GENOMIC DNA]</scope>
    <source>
        <strain evidence="1">cv. Heinz 1706</strain>
    </source>
</reference>
<dbReference type="AlphaFoldDB" id="A0A3Q7FHI9"/>
<protein>
    <submittedName>
        <fullName evidence="1">Uncharacterized protein</fullName>
    </submittedName>
</protein>
<evidence type="ECO:0000313" key="2">
    <source>
        <dbReference type="Proteomes" id="UP000004994"/>
    </source>
</evidence>
<dbReference type="EnsemblPlants" id="Solyc03g025925.1.1">
    <property type="protein sequence ID" value="Solyc03g025925.1.1"/>
    <property type="gene ID" value="Solyc03g025925.1"/>
</dbReference>
<dbReference type="InParanoid" id="A0A3Q7FHI9"/>